<feature type="transmembrane region" description="Helical" evidence="1">
    <location>
        <begin position="668"/>
        <end position="687"/>
    </location>
</feature>
<dbReference type="Proteomes" id="UP000078428">
    <property type="component" value="Unassembled WGS sequence"/>
</dbReference>
<dbReference type="InterPro" id="IPR029062">
    <property type="entry name" value="Class_I_gatase-like"/>
</dbReference>
<keyword evidence="3" id="KW-1185">Reference proteome</keyword>
<sequence length="691" mass="73083">MNEAFEAIRFAPLLPWPLLAGLAVPVLVVALAAARGRSLAGALRLVVGLVLLAALAGPRLVEEQRRPLADIAVVVVDDSLSQSILDRAARTEAALVELRARLERLPGLELRVERVGPTPGVDEGTRLFAAVERALADTPRRRLAGVVMITDGRVHDVPADLGRSLGVPVHALLSGSPGERDRRLVPGKVPAFGLVGKSAVFGFRVEDNGGGGGEAMVTLRLDGEPHAVISVPLNRDATMEVPLRHAGANVVELEAEAGQGELSLVNNRAAVSISGVRDRLKVLLISGEPHAGERTWRNLLKADPAVDLVHFTILRPPEKDDRTPIRELSLITFPVRELFEDKLADFDLVIFDRYRRRGVLASAYYRNLADYVRKGGALLMAVGPEFAEPGGLAESELARVLPALPTGRQLGVAFRPRLTEAGRRHPVTAGLPGSGAGTGEPSWGGWMRQIEVGEPRGATLLTGAAGLPLMVLDRVEEGRVAMILSDTAWLWARGWEGGGPHGEMLRRLGHWLMKEPELEEHALKAEIMGGQLTVTRRSPQPGAAEVTVTAPDGKAQLLALADLGNGSAMGRLAVSQPGLWRAAEEGGLVALAAAGSPSPVELAELTASDARLGPVAAATGGGLAWLSSGGVPEFRRVASGAVASGRGWMGLAERGDHVVDGLRETPLLPAWALLVLGLGGLLAAWWAEGRR</sequence>
<evidence type="ECO:0000313" key="3">
    <source>
        <dbReference type="Proteomes" id="UP000078428"/>
    </source>
</evidence>
<dbReference type="PANTHER" id="PTHR37947:SF1">
    <property type="entry name" value="BLL2462 PROTEIN"/>
    <property type="match status" value="1"/>
</dbReference>
<feature type="transmembrane region" description="Helical" evidence="1">
    <location>
        <begin position="41"/>
        <end position="61"/>
    </location>
</feature>
<keyword evidence="1" id="KW-0472">Membrane</keyword>
<accession>A0A178MRP4</accession>
<name>A0A178MRP4_9PROT</name>
<evidence type="ECO:0008006" key="4">
    <source>
        <dbReference type="Google" id="ProtNLM"/>
    </source>
</evidence>
<gene>
    <name evidence="2" type="ORF">A6A04_00210</name>
</gene>
<dbReference type="STRING" id="1285242.A6A04_00210"/>
<dbReference type="AlphaFoldDB" id="A0A178MRP4"/>
<evidence type="ECO:0000256" key="1">
    <source>
        <dbReference type="SAM" id="Phobius"/>
    </source>
</evidence>
<keyword evidence="1" id="KW-1133">Transmembrane helix</keyword>
<dbReference type="RefSeq" id="WP_068490942.1">
    <property type="nucleotide sequence ID" value="NZ_LWQT01000044.1"/>
</dbReference>
<keyword evidence="1" id="KW-0812">Transmembrane</keyword>
<feature type="transmembrane region" description="Helical" evidence="1">
    <location>
        <begin position="14"/>
        <end position="34"/>
    </location>
</feature>
<protein>
    <recommendedName>
        <fullName evidence="4">Glutamine amidotransferase domain-containing protein</fullName>
    </recommendedName>
</protein>
<evidence type="ECO:0000313" key="2">
    <source>
        <dbReference type="EMBL" id="OAN52169.1"/>
    </source>
</evidence>
<dbReference type="OrthoDB" id="9769144at2"/>
<dbReference type="EMBL" id="LWQT01000044">
    <property type="protein sequence ID" value="OAN52169.1"/>
    <property type="molecule type" value="Genomic_DNA"/>
</dbReference>
<dbReference type="Gene3D" id="3.40.50.880">
    <property type="match status" value="1"/>
</dbReference>
<organism evidence="2 3">
    <name type="scientific">Paramagnetospirillum marisnigri</name>
    <dbReference type="NCBI Taxonomy" id="1285242"/>
    <lineage>
        <taxon>Bacteria</taxon>
        <taxon>Pseudomonadati</taxon>
        <taxon>Pseudomonadota</taxon>
        <taxon>Alphaproteobacteria</taxon>
        <taxon>Rhodospirillales</taxon>
        <taxon>Magnetospirillaceae</taxon>
        <taxon>Paramagnetospirillum</taxon>
    </lineage>
</organism>
<dbReference type="PANTHER" id="PTHR37947">
    <property type="entry name" value="BLL2462 PROTEIN"/>
    <property type="match status" value="1"/>
</dbReference>
<dbReference type="SUPFAM" id="SSF52317">
    <property type="entry name" value="Class I glutamine amidotransferase-like"/>
    <property type="match status" value="1"/>
</dbReference>
<reference evidence="2 3" key="1">
    <citation type="submission" date="2016-04" db="EMBL/GenBank/DDBJ databases">
        <title>Draft genome sequence of freshwater magnetotactic bacteria Magnetospirillum marisnigri SP-1 and Magnetospirillum moscoviense BB-1.</title>
        <authorList>
            <person name="Koziaeva V."/>
            <person name="Dziuba M.V."/>
            <person name="Ivanov T.M."/>
            <person name="Kuznetsov B."/>
            <person name="Grouzdev D.S."/>
        </authorList>
    </citation>
    <scope>NUCLEOTIDE SEQUENCE [LARGE SCALE GENOMIC DNA]</scope>
    <source>
        <strain evidence="2 3">SP-1</strain>
    </source>
</reference>
<proteinExistence type="predicted"/>
<comment type="caution">
    <text evidence="2">The sequence shown here is derived from an EMBL/GenBank/DDBJ whole genome shotgun (WGS) entry which is preliminary data.</text>
</comment>